<proteinExistence type="predicted"/>
<organism evidence="3 4">
    <name type="scientific">Oceanispirochaeta crateris</name>
    <dbReference type="NCBI Taxonomy" id="2518645"/>
    <lineage>
        <taxon>Bacteria</taxon>
        <taxon>Pseudomonadati</taxon>
        <taxon>Spirochaetota</taxon>
        <taxon>Spirochaetia</taxon>
        <taxon>Spirochaetales</taxon>
        <taxon>Spirochaetaceae</taxon>
        <taxon>Oceanispirochaeta</taxon>
    </lineage>
</organism>
<feature type="transmembrane region" description="Helical" evidence="1">
    <location>
        <begin position="21"/>
        <end position="38"/>
    </location>
</feature>
<dbReference type="InterPro" id="IPR055396">
    <property type="entry name" value="DUF7088"/>
</dbReference>
<dbReference type="EMBL" id="CP036150">
    <property type="protein sequence ID" value="QEN09593.1"/>
    <property type="molecule type" value="Genomic_DNA"/>
</dbReference>
<evidence type="ECO:0000313" key="4">
    <source>
        <dbReference type="Proteomes" id="UP000324209"/>
    </source>
</evidence>
<sequence length="472" mass="52804">MAGGSRMMNKILQIFRLRERQIFIILLILVVILINLISHRAVDLYPLKLDLTENALYEFSQTTVDMAASLTNPVRMVVFSKEDDYVVMLREVLKRFAALSPLISLEYVDPYENPVLVDYYASRGIQLKPDDIVLEGALRTRSFSVKDMYSFDAGQTQVTGLNAEQQLTSSLSFINDPIIPVAAFSDGHNERPSESLTALFQNNNYDLLRGSLSSILQEDPDILVVAAPSRDFLVHEVELLTDYMNSGGNALIFLEPSSLSMPHLEGFLTEWGIVPGEELVFEKEAYTGGNPVNVVPMYAPHKINSYFLDARVFLTMPSSRSLYSVSHPGSAIDVRDVLTSTPFSYGKKGYQFSDLLKEDSDPAGPFTLVMSSEKELSGEAARARLVVAGSRNIYGDDLLGFSSYGNAEFLVQTINWLNEKDVSLYIPPKKMQSDPLNLQSRQALLLALIVTAYIPMVFLVWGITVFFKRKRL</sequence>
<accession>A0A5C1QNQ7</accession>
<name>A0A5C1QNQ7_9SPIO</name>
<gene>
    <name evidence="3" type="ORF">EXM22_16985</name>
</gene>
<evidence type="ECO:0000256" key="1">
    <source>
        <dbReference type="SAM" id="Phobius"/>
    </source>
</evidence>
<dbReference type="Pfam" id="PF23357">
    <property type="entry name" value="DUF7088"/>
    <property type="match status" value="1"/>
</dbReference>
<feature type="transmembrane region" description="Helical" evidence="1">
    <location>
        <begin position="443"/>
        <end position="467"/>
    </location>
</feature>
<reference evidence="3 4" key="1">
    <citation type="submission" date="2019-02" db="EMBL/GenBank/DDBJ databases">
        <title>Complete Genome Sequence and Methylome Analysis of free living Spirochaetas.</title>
        <authorList>
            <person name="Fomenkov A."/>
            <person name="Dubinina G."/>
            <person name="Leshcheva N."/>
            <person name="Mikheeva N."/>
            <person name="Grabovich M."/>
            <person name="Vincze T."/>
            <person name="Roberts R.J."/>
        </authorList>
    </citation>
    <scope>NUCLEOTIDE SEQUENCE [LARGE SCALE GENOMIC DNA]</scope>
    <source>
        <strain evidence="3 4">K2</strain>
    </source>
</reference>
<keyword evidence="4" id="KW-1185">Reference proteome</keyword>
<keyword evidence="1" id="KW-0472">Membrane</keyword>
<feature type="domain" description="DUF7088" evidence="2">
    <location>
        <begin position="53"/>
        <end position="124"/>
    </location>
</feature>
<keyword evidence="1" id="KW-0812">Transmembrane</keyword>
<dbReference type="Proteomes" id="UP000324209">
    <property type="component" value="Chromosome"/>
</dbReference>
<evidence type="ECO:0000259" key="2">
    <source>
        <dbReference type="Pfam" id="PF23357"/>
    </source>
</evidence>
<dbReference type="OrthoDB" id="1863469at2"/>
<dbReference type="KEGG" id="ock:EXM22_16985"/>
<protein>
    <recommendedName>
        <fullName evidence="2">DUF7088 domain-containing protein</fullName>
    </recommendedName>
</protein>
<dbReference type="AlphaFoldDB" id="A0A5C1QNQ7"/>
<keyword evidence="1" id="KW-1133">Transmembrane helix</keyword>
<evidence type="ECO:0000313" key="3">
    <source>
        <dbReference type="EMBL" id="QEN09593.1"/>
    </source>
</evidence>